<accession>A0AAV7VI08</accession>
<proteinExistence type="predicted"/>
<evidence type="ECO:0000313" key="4">
    <source>
        <dbReference type="Proteomes" id="UP001066276"/>
    </source>
</evidence>
<feature type="compositionally biased region" description="Polar residues" evidence="1">
    <location>
        <begin position="236"/>
        <end position="247"/>
    </location>
</feature>
<feature type="chain" id="PRO_5043809736" evidence="2">
    <location>
        <begin position="31"/>
        <end position="255"/>
    </location>
</feature>
<evidence type="ECO:0000256" key="2">
    <source>
        <dbReference type="SAM" id="SignalP"/>
    </source>
</evidence>
<dbReference type="Proteomes" id="UP001066276">
    <property type="component" value="Chromosome 2_1"/>
</dbReference>
<name>A0AAV7VI08_PLEWA</name>
<feature type="region of interest" description="Disordered" evidence="1">
    <location>
        <begin position="80"/>
        <end position="108"/>
    </location>
</feature>
<keyword evidence="2" id="KW-0732">Signal</keyword>
<dbReference type="EMBL" id="JANPWB010000003">
    <property type="protein sequence ID" value="KAJ1199674.1"/>
    <property type="molecule type" value="Genomic_DNA"/>
</dbReference>
<evidence type="ECO:0000256" key="1">
    <source>
        <dbReference type="SAM" id="MobiDB-lite"/>
    </source>
</evidence>
<dbReference type="AlphaFoldDB" id="A0AAV7VI08"/>
<feature type="signal peptide" evidence="2">
    <location>
        <begin position="1"/>
        <end position="30"/>
    </location>
</feature>
<protein>
    <submittedName>
        <fullName evidence="3">Uncharacterized protein</fullName>
    </submittedName>
</protein>
<reference evidence="3" key="1">
    <citation type="journal article" date="2022" name="bioRxiv">
        <title>Sequencing and chromosome-scale assembly of the giantPleurodeles waltlgenome.</title>
        <authorList>
            <person name="Brown T."/>
            <person name="Elewa A."/>
            <person name="Iarovenko S."/>
            <person name="Subramanian E."/>
            <person name="Araus A.J."/>
            <person name="Petzold A."/>
            <person name="Susuki M."/>
            <person name="Suzuki K.-i.T."/>
            <person name="Hayashi T."/>
            <person name="Toyoda A."/>
            <person name="Oliveira C."/>
            <person name="Osipova E."/>
            <person name="Leigh N.D."/>
            <person name="Simon A."/>
            <person name="Yun M.H."/>
        </authorList>
    </citation>
    <scope>NUCLEOTIDE SEQUENCE</scope>
    <source>
        <strain evidence="3">20211129_DDA</strain>
        <tissue evidence="3">Liver</tissue>
    </source>
</reference>
<feature type="region of interest" description="Disordered" evidence="1">
    <location>
        <begin position="234"/>
        <end position="255"/>
    </location>
</feature>
<keyword evidence="4" id="KW-1185">Reference proteome</keyword>
<organism evidence="3 4">
    <name type="scientific">Pleurodeles waltl</name>
    <name type="common">Iberian ribbed newt</name>
    <dbReference type="NCBI Taxonomy" id="8319"/>
    <lineage>
        <taxon>Eukaryota</taxon>
        <taxon>Metazoa</taxon>
        <taxon>Chordata</taxon>
        <taxon>Craniata</taxon>
        <taxon>Vertebrata</taxon>
        <taxon>Euteleostomi</taxon>
        <taxon>Amphibia</taxon>
        <taxon>Batrachia</taxon>
        <taxon>Caudata</taxon>
        <taxon>Salamandroidea</taxon>
        <taxon>Salamandridae</taxon>
        <taxon>Pleurodelinae</taxon>
        <taxon>Pleurodeles</taxon>
    </lineage>
</organism>
<gene>
    <name evidence="3" type="ORF">NDU88_003507</name>
</gene>
<feature type="region of interest" description="Disordered" evidence="1">
    <location>
        <begin position="45"/>
        <end position="67"/>
    </location>
</feature>
<comment type="caution">
    <text evidence="3">The sequence shown here is derived from an EMBL/GenBank/DDBJ whole genome shotgun (WGS) entry which is preliminary data.</text>
</comment>
<evidence type="ECO:0000313" key="3">
    <source>
        <dbReference type="EMBL" id="KAJ1199674.1"/>
    </source>
</evidence>
<sequence length="255" mass="27595">MTCCGGHRGGSLGSCFIILLLTVKWITTEGERWIKGWPEVLLGLNKPDMAPKNVQTSGGKSKKGDDVSVNSCVVSGAQQKRAAKDIGSSGPAGRRSLKGPSKLSSKTDGGNFKDIIGCGSGAQTVAQTASSRLKCKPQPAITNFLTRVEQDNEIAGPLSQQESRKTDVVENLDSTNLAQETGVCPCRTQRLQQLFKPYQDAGREAFVLPPAQLKTIIKGRTKVFTSEIQAKEHLNELSSQNLQNSQDPEQRRKKD</sequence>